<dbReference type="Pfam" id="PF19054">
    <property type="entry name" value="DUF5753"/>
    <property type="match status" value="1"/>
</dbReference>
<feature type="domain" description="HTH cro/C1-type" evidence="1">
    <location>
        <begin position="16"/>
        <end position="70"/>
    </location>
</feature>
<dbReference type="Pfam" id="PF13560">
    <property type="entry name" value="HTH_31"/>
    <property type="match status" value="1"/>
</dbReference>
<dbReference type="RefSeq" id="WP_149847502.1">
    <property type="nucleotide sequence ID" value="NZ_VUOB01000001.1"/>
</dbReference>
<dbReference type="InterPro" id="IPR001387">
    <property type="entry name" value="Cro/C1-type_HTH"/>
</dbReference>
<dbReference type="GO" id="GO:0003677">
    <property type="term" value="F:DNA binding"/>
    <property type="evidence" value="ECO:0007669"/>
    <property type="project" value="InterPro"/>
</dbReference>
<dbReference type="Gene3D" id="1.10.260.40">
    <property type="entry name" value="lambda repressor-like DNA-binding domains"/>
    <property type="match status" value="1"/>
</dbReference>
<comment type="caution">
    <text evidence="2">The sequence shown here is derived from an EMBL/GenBank/DDBJ whole genome shotgun (WGS) entry which is preliminary data.</text>
</comment>
<reference evidence="2 3" key="1">
    <citation type="submission" date="2019-09" db="EMBL/GenBank/DDBJ databases">
        <title>Goodfellowia gen. nov., a new genus of the Pseudonocardineae related to Actinoalloteichus, containing Goodfellowia coeruleoviolacea gen. nov., comb. nov. gen. nov., comb. nov.</title>
        <authorList>
            <person name="Labeda D."/>
        </authorList>
    </citation>
    <scope>NUCLEOTIDE SEQUENCE [LARGE SCALE GENOMIC DNA]</scope>
    <source>
        <strain evidence="2 3">AN110305</strain>
    </source>
</reference>
<evidence type="ECO:0000259" key="1">
    <source>
        <dbReference type="PROSITE" id="PS50943"/>
    </source>
</evidence>
<dbReference type="CDD" id="cd00093">
    <property type="entry name" value="HTH_XRE"/>
    <property type="match status" value="1"/>
</dbReference>
<dbReference type="InterPro" id="IPR043917">
    <property type="entry name" value="DUF5753"/>
</dbReference>
<dbReference type="AlphaFoldDB" id="A0A5B2XV62"/>
<gene>
    <name evidence="2" type="ORF">F0L68_01345</name>
</gene>
<dbReference type="InterPro" id="IPR010982">
    <property type="entry name" value="Lambda_DNA-bd_dom_sf"/>
</dbReference>
<sequence length="288" mass="32749">MHGTTTSRRRALGELIRQARTAAGLTQHGLARLLDCGQAKINKMETGAVGVKRADLDLLVGILRVDRDLAEQMKELLQANERGARWDGHRAAVPRWFRAFTDLEPTARDIFAWHGERIPGLLQSELYMLEQFTMAGARDVKLLLRNRLERKKVLDQENPPQYHFILSEAAFRRMIGGLPLAVALDQVQYLLALDLTHPHLHLHALPFAADVLYVPNDYTIMTFANTTKDCVFLEYLEGGDDMNSADEVERFVRNWDGLREASLTEQDTRGYLTGLERELVERRSTGSR</sequence>
<proteinExistence type="predicted"/>
<dbReference type="OrthoDB" id="3634701at2"/>
<dbReference type="EMBL" id="VUOB01000001">
    <property type="protein sequence ID" value="KAA2267193.1"/>
    <property type="molecule type" value="Genomic_DNA"/>
</dbReference>
<dbReference type="SUPFAM" id="SSF47413">
    <property type="entry name" value="lambda repressor-like DNA-binding domains"/>
    <property type="match status" value="1"/>
</dbReference>
<evidence type="ECO:0000313" key="2">
    <source>
        <dbReference type="EMBL" id="KAA2267193.1"/>
    </source>
</evidence>
<organism evidence="2 3">
    <name type="scientific">Solihabitans fulvus</name>
    <dbReference type="NCBI Taxonomy" id="1892852"/>
    <lineage>
        <taxon>Bacteria</taxon>
        <taxon>Bacillati</taxon>
        <taxon>Actinomycetota</taxon>
        <taxon>Actinomycetes</taxon>
        <taxon>Pseudonocardiales</taxon>
        <taxon>Pseudonocardiaceae</taxon>
        <taxon>Solihabitans</taxon>
    </lineage>
</organism>
<dbReference type="Proteomes" id="UP000323454">
    <property type="component" value="Unassembled WGS sequence"/>
</dbReference>
<reference evidence="2 3" key="2">
    <citation type="submission" date="2019-09" db="EMBL/GenBank/DDBJ databases">
        <authorList>
            <person name="Jin C."/>
        </authorList>
    </citation>
    <scope>NUCLEOTIDE SEQUENCE [LARGE SCALE GENOMIC DNA]</scope>
    <source>
        <strain evidence="2 3">AN110305</strain>
    </source>
</reference>
<keyword evidence="3" id="KW-1185">Reference proteome</keyword>
<protein>
    <submittedName>
        <fullName evidence="2">Helix-turn-helix domain-containing protein</fullName>
    </submittedName>
</protein>
<dbReference type="PROSITE" id="PS50943">
    <property type="entry name" value="HTH_CROC1"/>
    <property type="match status" value="1"/>
</dbReference>
<evidence type="ECO:0000313" key="3">
    <source>
        <dbReference type="Proteomes" id="UP000323454"/>
    </source>
</evidence>
<accession>A0A5B2XV62</accession>
<dbReference type="SMART" id="SM00530">
    <property type="entry name" value="HTH_XRE"/>
    <property type="match status" value="1"/>
</dbReference>
<name>A0A5B2XV62_9PSEU</name>